<name>A0A3B0SA29_9ZZZZ</name>
<gene>
    <name evidence="3" type="ORF">MNBD_ALPHA05-1282</name>
</gene>
<dbReference type="CDD" id="cd01949">
    <property type="entry name" value="GGDEF"/>
    <property type="match status" value="1"/>
</dbReference>
<protein>
    <submittedName>
        <fullName evidence="3">GGDEF family protein</fullName>
    </submittedName>
</protein>
<dbReference type="PROSITE" id="PS50887">
    <property type="entry name" value="GGDEF"/>
    <property type="match status" value="1"/>
</dbReference>
<dbReference type="Gene3D" id="3.30.70.270">
    <property type="match status" value="1"/>
</dbReference>
<evidence type="ECO:0000256" key="1">
    <source>
        <dbReference type="SAM" id="Phobius"/>
    </source>
</evidence>
<feature type="transmembrane region" description="Helical" evidence="1">
    <location>
        <begin position="185"/>
        <end position="211"/>
    </location>
</feature>
<sequence>MQAQSYFQLLNPLVFLLFAIGFLSLFAVNRDMKAAAWIGASYAFGATAFLIDFLRDSFSLIFVSVLTNVFYTITAVTFAAGIAMRYRQHAPWNALLLAAALNLSAFAFFLFVNDDMWLRAFAVNLGNGLILTIGLFTIRSHMHRPIEKVIFGVYVVMCLQFIVRPVMVFLLDDAPLNVETYNDSIFFIALHLVVGVIAVTMAMTLFVSFSIQIIEDLGERSITDSLSGMLNRRGFEEAAARTFLLADETGEAACLVLADIDHFKLINDNYGHGFGDVVIARTGSLFRGYANGGRSVGRIGGEEFVLLMPATRLEDGRLFAEAIRRKFAAYKFHTDQGALKFSASFGVAERRPGEALTELLSRADAALYFSKENGRDRVSDETDLDKTDPSKALDALERRHHRGLNAPIIAGGGG</sequence>
<dbReference type="PANTHER" id="PTHR45138:SF9">
    <property type="entry name" value="DIGUANYLATE CYCLASE DGCM-RELATED"/>
    <property type="match status" value="1"/>
</dbReference>
<feature type="transmembrane region" description="Helical" evidence="1">
    <location>
        <begin position="6"/>
        <end position="28"/>
    </location>
</feature>
<feature type="transmembrane region" description="Helical" evidence="1">
    <location>
        <begin position="35"/>
        <end position="54"/>
    </location>
</feature>
<reference evidence="3" key="1">
    <citation type="submission" date="2018-06" db="EMBL/GenBank/DDBJ databases">
        <authorList>
            <person name="Zhirakovskaya E."/>
        </authorList>
    </citation>
    <scope>NUCLEOTIDE SEQUENCE</scope>
</reference>
<dbReference type="InterPro" id="IPR029787">
    <property type="entry name" value="Nucleotide_cyclase"/>
</dbReference>
<dbReference type="SUPFAM" id="SSF55073">
    <property type="entry name" value="Nucleotide cyclase"/>
    <property type="match status" value="1"/>
</dbReference>
<evidence type="ECO:0000313" key="3">
    <source>
        <dbReference type="EMBL" id="VAV99621.1"/>
    </source>
</evidence>
<dbReference type="EMBL" id="UOEH01000281">
    <property type="protein sequence ID" value="VAV99621.1"/>
    <property type="molecule type" value="Genomic_DNA"/>
</dbReference>
<dbReference type="AlphaFoldDB" id="A0A3B0SA29"/>
<dbReference type="InterPro" id="IPR043128">
    <property type="entry name" value="Rev_trsase/Diguanyl_cyclase"/>
</dbReference>
<dbReference type="Pfam" id="PF00990">
    <property type="entry name" value="GGDEF"/>
    <property type="match status" value="1"/>
</dbReference>
<keyword evidence="1" id="KW-0812">Transmembrane</keyword>
<feature type="transmembrane region" description="Helical" evidence="1">
    <location>
        <begin position="118"/>
        <end position="138"/>
    </location>
</feature>
<dbReference type="GO" id="GO:0052621">
    <property type="term" value="F:diguanylate cyclase activity"/>
    <property type="evidence" value="ECO:0007669"/>
    <property type="project" value="TreeGrafter"/>
</dbReference>
<feature type="domain" description="GGDEF" evidence="2">
    <location>
        <begin position="251"/>
        <end position="383"/>
    </location>
</feature>
<feature type="transmembrane region" description="Helical" evidence="1">
    <location>
        <begin position="60"/>
        <end position="82"/>
    </location>
</feature>
<evidence type="ECO:0000259" key="2">
    <source>
        <dbReference type="PROSITE" id="PS50887"/>
    </source>
</evidence>
<keyword evidence="1" id="KW-0472">Membrane</keyword>
<keyword evidence="1" id="KW-1133">Transmembrane helix</keyword>
<feature type="transmembrane region" description="Helical" evidence="1">
    <location>
        <begin position="150"/>
        <end position="170"/>
    </location>
</feature>
<dbReference type="PANTHER" id="PTHR45138">
    <property type="entry name" value="REGULATORY COMPONENTS OF SENSORY TRANSDUCTION SYSTEM"/>
    <property type="match status" value="1"/>
</dbReference>
<organism evidence="3">
    <name type="scientific">hydrothermal vent metagenome</name>
    <dbReference type="NCBI Taxonomy" id="652676"/>
    <lineage>
        <taxon>unclassified sequences</taxon>
        <taxon>metagenomes</taxon>
        <taxon>ecological metagenomes</taxon>
    </lineage>
</organism>
<dbReference type="InterPro" id="IPR000160">
    <property type="entry name" value="GGDEF_dom"/>
</dbReference>
<dbReference type="NCBIfam" id="TIGR00254">
    <property type="entry name" value="GGDEF"/>
    <property type="match status" value="1"/>
</dbReference>
<dbReference type="SMART" id="SM00267">
    <property type="entry name" value="GGDEF"/>
    <property type="match status" value="1"/>
</dbReference>
<accession>A0A3B0SA29</accession>
<proteinExistence type="predicted"/>
<dbReference type="InterPro" id="IPR050469">
    <property type="entry name" value="Diguanylate_Cyclase"/>
</dbReference>
<dbReference type="FunFam" id="3.30.70.270:FF:000001">
    <property type="entry name" value="Diguanylate cyclase domain protein"/>
    <property type="match status" value="1"/>
</dbReference>
<feature type="transmembrane region" description="Helical" evidence="1">
    <location>
        <begin position="94"/>
        <end position="112"/>
    </location>
</feature>